<dbReference type="InterPro" id="IPR000719">
    <property type="entry name" value="Prot_kinase_dom"/>
</dbReference>
<dbReference type="OMA" id="TMKPDEN"/>
<dbReference type="eggNOG" id="KOG0588">
    <property type="taxonomic scope" value="Eukaryota"/>
</dbReference>
<dbReference type="GO" id="GO:0004674">
    <property type="term" value="F:protein serine/threonine kinase activity"/>
    <property type="evidence" value="ECO:0007669"/>
    <property type="project" value="UniProtKB-KW"/>
</dbReference>
<dbReference type="Proteomes" id="UP000000598">
    <property type="component" value="Chromosome C"/>
</dbReference>
<dbReference type="InterPro" id="IPR017441">
    <property type="entry name" value="Protein_kinase_ATP_BS"/>
</dbReference>
<dbReference type="GO" id="GO:0005524">
    <property type="term" value="F:ATP binding"/>
    <property type="evidence" value="ECO:0007669"/>
    <property type="project" value="UniProtKB-UniRule"/>
</dbReference>
<feature type="compositionally biased region" description="Polar residues" evidence="13">
    <location>
        <begin position="425"/>
        <end position="436"/>
    </location>
</feature>
<accession>Q6CUX0</accession>
<gene>
    <name evidence="15" type="ORF">KLLA0_C01650g</name>
</gene>
<feature type="region of interest" description="Disordered" evidence="13">
    <location>
        <begin position="566"/>
        <end position="613"/>
    </location>
</feature>
<dbReference type="GO" id="GO:0000399">
    <property type="term" value="C:cellular bud neck septin structure"/>
    <property type="evidence" value="ECO:0007669"/>
    <property type="project" value="UniProtKB-ARBA"/>
</dbReference>
<comment type="subcellular location">
    <subcellularLocation>
        <location evidence="1">Bud neck</location>
    </subcellularLocation>
</comment>
<organism evidence="15 16">
    <name type="scientific">Kluyveromyces lactis (strain ATCC 8585 / CBS 2359 / DSM 70799 / NBRC 1267 / NRRL Y-1140 / WM37)</name>
    <name type="common">Yeast</name>
    <name type="synonym">Candida sphaerica</name>
    <dbReference type="NCBI Taxonomy" id="284590"/>
    <lineage>
        <taxon>Eukaryota</taxon>
        <taxon>Fungi</taxon>
        <taxon>Dikarya</taxon>
        <taxon>Ascomycota</taxon>
        <taxon>Saccharomycotina</taxon>
        <taxon>Saccharomycetes</taxon>
        <taxon>Saccharomycetales</taxon>
        <taxon>Saccharomycetaceae</taxon>
        <taxon>Kluyveromyces</taxon>
    </lineage>
</organism>
<evidence type="ECO:0000256" key="9">
    <source>
        <dbReference type="ARBA" id="ARBA00022840"/>
    </source>
</evidence>
<dbReference type="GO" id="GO:0032161">
    <property type="term" value="C:cleavage apparatus septin structure"/>
    <property type="evidence" value="ECO:0007669"/>
    <property type="project" value="UniProtKB-ARBA"/>
</dbReference>
<dbReference type="Pfam" id="PF16797">
    <property type="entry name" value="Fungal_KA1"/>
    <property type="match status" value="1"/>
</dbReference>
<dbReference type="GeneID" id="2892358"/>
<dbReference type="PANTHER" id="PTHR24346:SF110">
    <property type="entry name" value="NON-SPECIFIC SERINE_THREONINE PROTEIN KINASE"/>
    <property type="match status" value="1"/>
</dbReference>
<dbReference type="HOGENOM" id="CLU_005276_0_1_1"/>
<dbReference type="CDD" id="cd12194">
    <property type="entry name" value="Kcc4p_like_C"/>
    <property type="match status" value="1"/>
</dbReference>
<dbReference type="PANTHER" id="PTHR24346">
    <property type="entry name" value="MAP/MICROTUBULE AFFINITY-REGULATING KINASE"/>
    <property type="match status" value="1"/>
</dbReference>
<dbReference type="Gene3D" id="1.10.510.10">
    <property type="entry name" value="Transferase(Phosphotransferase) domain 1"/>
    <property type="match status" value="1"/>
</dbReference>
<evidence type="ECO:0000256" key="12">
    <source>
        <dbReference type="PROSITE-ProRule" id="PRU10141"/>
    </source>
</evidence>
<keyword evidence="4" id="KW-0723">Serine/threonine-protein kinase</keyword>
<feature type="region of interest" description="Disordered" evidence="13">
    <location>
        <begin position="375"/>
        <end position="483"/>
    </location>
</feature>
<keyword evidence="16" id="KW-1185">Reference proteome</keyword>
<dbReference type="Pfam" id="PF00069">
    <property type="entry name" value="Pkinase"/>
    <property type="match status" value="1"/>
</dbReference>
<keyword evidence="8" id="KW-0418">Kinase</keyword>
<evidence type="ECO:0000256" key="10">
    <source>
        <dbReference type="ARBA" id="ARBA00047899"/>
    </source>
</evidence>
<dbReference type="PROSITE" id="PS00107">
    <property type="entry name" value="PROTEIN_KINASE_ATP"/>
    <property type="match status" value="1"/>
</dbReference>
<evidence type="ECO:0000256" key="8">
    <source>
        <dbReference type="ARBA" id="ARBA00022777"/>
    </source>
</evidence>
<dbReference type="STRING" id="284590.Q6CUX0"/>
<keyword evidence="7 12" id="KW-0547">Nucleotide-binding</keyword>
<dbReference type="AlphaFoldDB" id="Q6CUX0"/>
<dbReference type="InterPro" id="IPR031850">
    <property type="entry name" value="Fungal_KA1_dom"/>
</dbReference>
<dbReference type="FunCoup" id="Q6CUX0">
    <property type="interactions" value="309"/>
</dbReference>
<evidence type="ECO:0000256" key="7">
    <source>
        <dbReference type="ARBA" id="ARBA00022741"/>
    </source>
</evidence>
<keyword evidence="6" id="KW-0808">Transferase</keyword>
<dbReference type="RefSeq" id="XP_452269.1">
    <property type="nucleotide sequence ID" value="XM_452269.1"/>
</dbReference>
<dbReference type="FunFam" id="1.10.510.10:FF:000394">
    <property type="entry name" value="Serine/threonine-protein kinase HSL1"/>
    <property type="match status" value="1"/>
</dbReference>
<comment type="catalytic activity">
    <reaction evidence="10">
        <text>L-threonyl-[protein] + ATP = O-phospho-L-threonyl-[protein] + ADP + H(+)</text>
        <dbReference type="Rhea" id="RHEA:46608"/>
        <dbReference type="Rhea" id="RHEA-COMP:11060"/>
        <dbReference type="Rhea" id="RHEA-COMP:11605"/>
        <dbReference type="ChEBI" id="CHEBI:15378"/>
        <dbReference type="ChEBI" id="CHEBI:30013"/>
        <dbReference type="ChEBI" id="CHEBI:30616"/>
        <dbReference type="ChEBI" id="CHEBI:61977"/>
        <dbReference type="ChEBI" id="CHEBI:456216"/>
        <dbReference type="EC" id="2.7.11.1"/>
    </reaction>
</comment>
<dbReference type="EC" id="2.7.11.1" evidence="3"/>
<feature type="region of interest" description="Disordered" evidence="13">
    <location>
        <begin position="627"/>
        <end position="658"/>
    </location>
</feature>
<evidence type="ECO:0000256" key="5">
    <source>
        <dbReference type="ARBA" id="ARBA00022553"/>
    </source>
</evidence>
<protein>
    <recommendedName>
        <fullName evidence="3">non-specific serine/threonine protein kinase</fullName>
        <ecNumber evidence="3">2.7.11.1</ecNumber>
    </recommendedName>
</protein>
<evidence type="ECO:0000256" key="3">
    <source>
        <dbReference type="ARBA" id="ARBA00012513"/>
    </source>
</evidence>
<evidence type="ECO:0000313" key="15">
    <source>
        <dbReference type="EMBL" id="CAH01120.1"/>
    </source>
</evidence>
<dbReference type="GO" id="GO:0044879">
    <property type="term" value="P:mitotic morphogenesis checkpoint signaling"/>
    <property type="evidence" value="ECO:0007669"/>
    <property type="project" value="UniProtKB-ARBA"/>
</dbReference>
<evidence type="ECO:0000256" key="13">
    <source>
        <dbReference type="SAM" id="MobiDB-lite"/>
    </source>
</evidence>
<evidence type="ECO:0000256" key="11">
    <source>
        <dbReference type="ARBA" id="ARBA00048679"/>
    </source>
</evidence>
<dbReference type="SMART" id="SM00220">
    <property type="entry name" value="S_TKc"/>
    <property type="match status" value="1"/>
</dbReference>
<feature type="compositionally biased region" description="Polar residues" evidence="13">
    <location>
        <begin position="392"/>
        <end position="402"/>
    </location>
</feature>
<feature type="compositionally biased region" description="Basic and acidic residues" evidence="13">
    <location>
        <begin position="648"/>
        <end position="658"/>
    </location>
</feature>
<comment type="catalytic activity">
    <reaction evidence="11">
        <text>L-seryl-[protein] + ATP = O-phospho-L-seryl-[protein] + ADP + H(+)</text>
        <dbReference type="Rhea" id="RHEA:17989"/>
        <dbReference type="Rhea" id="RHEA-COMP:9863"/>
        <dbReference type="Rhea" id="RHEA-COMP:11604"/>
        <dbReference type="ChEBI" id="CHEBI:15378"/>
        <dbReference type="ChEBI" id="CHEBI:29999"/>
        <dbReference type="ChEBI" id="CHEBI:30616"/>
        <dbReference type="ChEBI" id="CHEBI:83421"/>
        <dbReference type="ChEBI" id="CHEBI:456216"/>
        <dbReference type="EC" id="2.7.11.1"/>
    </reaction>
</comment>
<evidence type="ECO:0000256" key="2">
    <source>
        <dbReference type="ARBA" id="ARBA00010791"/>
    </source>
</evidence>
<feature type="compositionally biased region" description="Polar residues" evidence="13">
    <location>
        <begin position="447"/>
        <end position="465"/>
    </location>
</feature>
<dbReference type="InterPro" id="IPR011009">
    <property type="entry name" value="Kinase-like_dom_sf"/>
</dbReference>
<keyword evidence="5" id="KW-0597">Phosphoprotein</keyword>
<dbReference type="PROSITE" id="PS00108">
    <property type="entry name" value="PROTEIN_KINASE_ST"/>
    <property type="match status" value="1"/>
</dbReference>
<evidence type="ECO:0000313" key="16">
    <source>
        <dbReference type="Proteomes" id="UP000000598"/>
    </source>
</evidence>
<sequence length="1112" mass="126251">MNGNGITTLKGDTIGPWKLGSTLGVGSTGKVVMAYNETKGQQAAVKIISKSIFNAQGSTMIGGNDPDVLPYGIEREIIIMKLLNHPNVLRLYDVWETSKDLYMVLEYVEKGELFNLLVERGPLPENEAVRFFRQIIIGISYCHALGIVHRDLKPENLLLDHKFNVKLADFGMAALESKDKLLETSCGSPHYAAPEIVSGLPYHGFESDVWSCGVILYALLTGRLPFDEEDGNIRNLLLKVQSGKFEMPGDDEISSEAQDLIARILTVDPEQRIKTREILKHPLLRKYPSIKDSKSIRNLPREDTYLNPLSLEGGNQCVDETILQNLVVLWHGRNKEDIITKLMEPGANLEKTFYALLHRFKHDNYQDQLKQQELQKKQSVSSNSLMYVGSLPSPNKSDSPVTTPKKKRTSIIVASSSHKRPVSMQKLSSQHSSPVKNGSIGKRLSKTFPSNKRISQLVSNSSSPTPAAHKRVSRINDSAAPPVPKEMLRDYKRQSKRQSKRFSLLPNMKRGSITTKLIATYAKLSEDSEWEYIEKETKRTSQDFATLMDQIFEHEKYEQIRKEKEELERKVNEAREKEEAERKERERIEREEQERLEREERKRAERQKELQDQMEDEIAKLKAEYEAVQGSSDERNTANGRSVSAPIETDRTANKRDSTFGIKNDINELINTRNFSLQTRPVSRLDPGIIAAESRLSANLEDDQASKEKTILETIRRSKFLGSQFNLNVELEKAQKDLVSKERQEQLRKYSEQTAKYEVQKLPKNAKAVATLRDDEVEPRKLSEVKVPQFTRRSKHFSSSNKRFSVLSLYSTKTSFTNLVDHLKNDNYLEPLPGQPEYSSSKVAQEPEFMFETVEELDENSKLFEVPETEEGKLASAARKESTDARKQSTNDKDINLPSLPPLQVSHDVADENGALGLGIYQPNDQTQKPHKTMLIDESIDENISSTSDVSRTEVVKKPPLNDVVRKNNNERKPLEEITPKVENKRKISFFRKFSQGSEKKLGPESFDSQLKAGVSAPKMYKALDRLLNEWTNYGLKHVESSPNDFVISGKLTSDNILSLRSTGFKITVLPGEGNGSIIQFTKKSGSTKTFNRLVKEIEKILEKEKVLVFSF</sequence>
<name>Q6CUX0_KLULA</name>
<evidence type="ECO:0000256" key="1">
    <source>
        <dbReference type="ARBA" id="ARBA00004266"/>
    </source>
</evidence>
<comment type="similarity">
    <text evidence="2">Belongs to the protein kinase superfamily. CAMK Ser/Thr protein kinase family. NIM1 subfamily.</text>
</comment>
<dbReference type="Gene3D" id="3.30.310.220">
    <property type="entry name" value="Fungal kinase associated-1 domain"/>
    <property type="match status" value="1"/>
</dbReference>
<dbReference type="PROSITE" id="PS50011">
    <property type="entry name" value="PROTEIN_KINASE_DOM"/>
    <property type="match status" value="1"/>
</dbReference>
<dbReference type="InParanoid" id="Q6CUX0"/>
<feature type="region of interest" description="Disordered" evidence="13">
    <location>
        <begin position="868"/>
        <end position="902"/>
    </location>
</feature>
<feature type="binding site" evidence="12">
    <location>
        <position position="46"/>
    </location>
    <ligand>
        <name>ATP</name>
        <dbReference type="ChEBI" id="CHEBI:30616"/>
    </ligand>
</feature>
<dbReference type="KEGG" id="kla:KLLA0_C01650g"/>
<evidence type="ECO:0000256" key="6">
    <source>
        <dbReference type="ARBA" id="ARBA00022679"/>
    </source>
</evidence>
<dbReference type="PaxDb" id="284590-Q6CUX0"/>
<reference evidence="15 16" key="1">
    <citation type="journal article" date="2004" name="Nature">
        <title>Genome evolution in yeasts.</title>
        <authorList>
            <consortium name="Genolevures"/>
            <person name="Dujon B."/>
            <person name="Sherman D."/>
            <person name="Fischer G."/>
            <person name="Durrens P."/>
            <person name="Casaregola S."/>
            <person name="Lafontaine I."/>
            <person name="de Montigny J."/>
            <person name="Marck C."/>
            <person name="Neuveglise C."/>
            <person name="Talla E."/>
            <person name="Goffard N."/>
            <person name="Frangeul L."/>
            <person name="Aigle M."/>
            <person name="Anthouard V."/>
            <person name="Babour A."/>
            <person name="Barbe V."/>
            <person name="Barnay S."/>
            <person name="Blanchin S."/>
            <person name="Beckerich J.M."/>
            <person name="Beyne E."/>
            <person name="Bleykasten C."/>
            <person name="Boisrame A."/>
            <person name="Boyer J."/>
            <person name="Cattolico L."/>
            <person name="Confanioleri F."/>
            <person name="de Daruvar A."/>
            <person name="Despons L."/>
            <person name="Fabre E."/>
            <person name="Fairhead C."/>
            <person name="Ferry-Dumazet H."/>
            <person name="Groppi A."/>
            <person name="Hantraye F."/>
            <person name="Hennequin C."/>
            <person name="Jauniaux N."/>
            <person name="Joyet P."/>
            <person name="Kachouri R."/>
            <person name="Kerrest A."/>
            <person name="Koszul R."/>
            <person name="Lemaire M."/>
            <person name="Lesur I."/>
            <person name="Ma L."/>
            <person name="Muller H."/>
            <person name="Nicaud J.M."/>
            <person name="Nikolski M."/>
            <person name="Oztas S."/>
            <person name="Ozier-Kalogeropoulos O."/>
            <person name="Pellenz S."/>
            <person name="Potier S."/>
            <person name="Richard G.F."/>
            <person name="Straub M.L."/>
            <person name="Suleau A."/>
            <person name="Swennene D."/>
            <person name="Tekaia F."/>
            <person name="Wesolowski-Louvel M."/>
            <person name="Westhof E."/>
            <person name="Wirth B."/>
            <person name="Zeniou-Meyer M."/>
            <person name="Zivanovic I."/>
            <person name="Bolotin-Fukuhara M."/>
            <person name="Thierry A."/>
            <person name="Bouchier C."/>
            <person name="Caudron B."/>
            <person name="Scarpelli C."/>
            <person name="Gaillardin C."/>
            <person name="Weissenbach J."/>
            <person name="Wincker P."/>
            <person name="Souciet J.L."/>
        </authorList>
    </citation>
    <scope>NUCLEOTIDE SEQUENCE [LARGE SCALE GENOMIC DNA]</scope>
    <source>
        <strain evidence="16">ATCC 8585 / CBS 2359 / DSM 70799 / NBRC 1267 / NRRL Y-1140 / WM37</strain>
    </source>
</reference>
<proteinExistence type="inferred from homology"/>
<dbReference type="InterPro" id="IPR008271">
    <property type="entry name" value="Ser/Thr_kinase_AS"/>
</dbReference>
<evidence type="ECO:0000259" key="14">
    <source>
        <dbReference type="PROSITE" id="PS50011"/>
    </source>
</evidence>
<dbReference type="SUPFAM" id="SSF56112">
    <property type="entry name" value="Protein kinase-like (PK-like)"/>
    <property type="match status" value="1"/>
</dbReference>
<feature type="compositionally biased region" description="Basic and acidic residues" evidence="13">
    <location>
        <begin position="870"/>
        <end position="895"/>
    </location>
</feature>
<keyword evidence="9 12" id="KW-0067">ATP-binding</keyword>
<evidence type="ECO:0000256" key="4">
    <source>
        <dbReference type="ARBA" id="ARBA00022527"/>
    </source>
</evidence>
<dbReference type="InterPro" id="IPR043024">
    <property type="entry name" value="KA1_sf_fungal"/>
</dbReference>
<feature type="domain" description="Protein kinase" evidence="14">
    <location>
        <begin position="17"/>
        <end position="284"/>
    </location>
</feature>
<dbReference type="EMBL" id="CR382123">
    <property type="protein sequence ID" value="CAH01120.1"/>
    <property type="molecule type" value="Genomic_DNA"/>
</dbReference>
<dbReference type="GO" id="GO:0005940">
    <property type="term" value="C:septin ring"/>
    <property type="evidence" value="ECO:0007669"/>
    <property type="project" value="UniProtKB-ARBA"/>
</dbReference>